<feature type="compositionally biased region" description="Basic and acidic residues" evidence="1">
    <location>
        <begin position="103"/>
        <end position="116"/>
    </location>
</feature>
<gene>
    <name evidence="3" type="ORF">ZHAS_00012505</name>
</gene>
<dbReference type="EMBL" id="KE525279">
    <property type="protein sequence ID" value="KFB44621.1"/>
    <property type="molecule type" value="Genomic_DNA"/>
</dbReference>
<sequence length="116" mass="12545">MASACIHQPALGTVQLNGSALRLHQLHPHPGPFILSKLIYCTFGVGLDALFVLLFVSFHNERLASPSTSIPALTRHGQEELKETVAMRPAPEAMSVRNVDNGIGKKDTNDIRCSDG</sequence>
<organism evidence="3">
    <name type="scientific">Anopheles sinensis</name>
    <name type="common">Mosquito</name>
    <dbReference type="NCBI Taxonomy" id="74873"/>
    <lineage>
        <taxon>Eukaryota</taxon>
        <taxon>Metazoa</taxon>
        <taxon>Ecdysozoa</taxon>
        <taxon>Arthropoda</taxon>
        <taxon>Hexapoda</taxon>
        <taxon>Insecta</taxon>
        <taxon>Pterygota</taxon>
        <taxon>Neoptera</taxon>
        <taxon>Endopterygota</taxon>
        <taxon>Diptera</taxon>
        <taxon>Nematocera</taxon>
        <taxon>Culicoidea</taxon>
        <taxon>Culicidae</taxon>
        <taxon>Anophelinae</taxon>
        <taxon>Anopheles</taxon>
    </lineage>
</organism>
<dbReference type="EnsemblMetazoa" id="ASIC012505-RA">
    <property type="protein sequence ID" value="ASIC012505-PA"/>
    <property type="gene ID" value="ASIC012505"/>
</dbReference>
<name>A0A084W327_ANOSI</name>
<keyword evidence="2" id="KW-1133">Transmembrane helix</keyword>
<keyword evidence="2" id="KW-0812">Transmembrane</keyword>
<evidence type="ECO:0000256" key="2">
    <source>
        <dbReference type="SAM" id="Phobius"/>
    </source>
</evidence>
<protein>
    <submittedName>
        <fullName evidence="3 4">Uncharacterized protein</fullName>
    </submittedName>
</protein>
<proteinExistence type="predicted"/>
<evidence type="ECO:0000313" key="5">
    <source>
        <dbReference type="Proteomes" id="UP000030765"/>
    </source>
</evidence>
<dbReference type="AlphaFoldDB" id="A0A084W327"/>
<reference evidence="3 5" key="1">
    <citation type="journal article" date="2014" name="BMC Genomics">
        <title>Genome sequence of Anopheles sinensis provides insight into genetics basis of mosquito competence for malaria parasites.</title>
        <authorList>
            <person name="Zhou D."/>
            <person name="Zhang D."/>
            <person name="Ding G."/>
            <person name="Shi L."/>
            <person name="Hou Q."/>
            <person name="Ye Y."/>
            <person name="Xu Y."/>
            <person name="Zhou H."/>
            <person name="Xiong C."/>
            <person name="Li S."/>
            <person name="Yu J."/>
            <person name="Hong S."/>
            <person name="Yu X."/>
            <person name="Zou P."/>
            <person name="Chen C."/>
            <person name="Chang X."/>
            <person name="Wang W."/>
            <person name="Lv Y."/>
            <person name="Sun Y."/>
            <person name="Ma L."/>
            <person name="Shen B."/>
            <person name="Zhu C."/>
        </authorList>
    </citation>
    <scope>NUCLEOTIDE SEQUENCE [LARGE SCALE GENOMIC DNA]</scope>
</reference>
<dbReference type="EMBL" id="ATLV01019791">
    <property type="status" value="NOT_ANNOTATED_CDS"/>
    <property type="molecule type" value="Genomic_DNA"/>
</dbReference>
<dbReference type="Proteomes" id="UP000030765">
    <property type="component" value="Unassembled WGS sequence"/>
</dbReference>
<dbReference type="VEuPathDB" id="VectorBase:ASIC012505"/>
<keyword evidence="2" id="KW-0472">Membrane</keyword>
<reference evidence="4" key="2">
    <citation type="submission" date="2020-05" db="UniProtKB">
        <authorList>
            <consortium name="EnsemblMetazoa"/>
        </authorList>
    </citation>
    <scope>IDENTIFICATION</scope>
</reference>
<evidence type="ECO:0000313" key="3">
    <source>
        <dbReference type="EMBL" id="KFB44621.1"/>
    </source>
</evidence>
<keyword evidence="5" id="KW-1185">Reference proteome</keyword>
<feature type="transmembrane region" description="Helical" evidence="2">
    <location>
        <begin position="33"/>
        <end position="56"/>
    </location>
</feature>
<evidence type="ECO:0000256" key="1">
    <source>
        <dbReference type="SAM" id="MobiDB-lite"/>
    </source>
</evidence>
<feature type="region of interest" description="Disordered" evidence="1">
    <location>
        <begin position="96"/>
        <end position="116"/>
    </location>
</feature>
<evidence type="ECO:0000313" key="4">
    <source>
        <dbReference type="EnsemblMetazoa" id="ASIC012505-PA"/>
    </source>
</evidence>
<accession>A0A084W327</accession>